<reference evidence="1 2" key="1">
    <citation type="submission" date="2017-06" db="EMBL/GenBank/DDBJ databases">
        <title>Ensifer strains isolated from leguminous trees and herbs display diverse denitrification phenotypes with some acting as strong N2O sinks.</title>
        <authorList>
            <person name="Woliy K."/>
            <person name="Mania D."/>
            <person name="Bakken L.R."/>
            <person name="Frostegard A."/>
        </authorList>
    </citation>
    <scope>NUCLEOTIDE SEQUENCE [LARGE SCALE GENOMIC DNA]</scope>
    <source>
        <strain evidence="1 2">AC50a</strain>
    </source>
</reference>
<comment type="caution">
    <text evidence="1">The sequence shown here is derived from an EMBL/GenBank/DDBJ whole genome shotgun (WGS) entry which is preliminary data.</text>
</comment>
<evidence type="ECO:0000313" key="1">
    <source>
        <dbReference type="EMBL" id="PJR12974.1"/>
    </source>
</evidence>
<dbReference type="AlphaFoldDB" id="A0A2J0YXU8"/>
<sequence>MTKVAARRSRSALAWWGLVAAAIFLGANAHMLYVAIDSDPGCVAHLKESGPTPGQYRAAKSSC</sequence>
<gene>
    <name evidence="1" type="ORF">CEJ86_23015</name>
</gene>
<name>A0A2J0YXU8_RHIML</name>
<dbReference type="Proteomes" id="UP000231987">
    <property type="component" value="Unassembled WGS sequence"/>
</dbReference>
<proteinExistence type="predicted"/>
<evidence type="ECO:0000313" key="2">
    <source>
        <dbReference type="Proteomes" id="UP000231987"/>
    </source>
</evidence>
<dbReference type="RefSeq" id="WP_100673585.1">
    <property type="nucleotide sequence ID" value="NZ_NJGD01000012.1"/>
</dbReference>
<accession>A0A2J0YXU8</accession>
<protein>
    <submittedName>
        <fullName evidence="1">Uncharacterized protein</fullName>
    </submittedName>
</protein>
<organism evidence="1 2">
    <name type="scientific">Rhizobium meliloti</name>
    <name type="common">Ensifer meliloti</name>
    <name type="synonym">Sinorhizobium meliloti</name>
    <dbReference type="NCBI Taxonomy" id="382"/>
    <lineage>
        <taxon>Bacteria</taxon>
        <taxon>Pseudomonadati</taxon>
        <taxon>Pseudomonadota</taxon>
        <taxon>Alphaproteobacteria</taxon>
        <taxon>Hyphomicrobiales</taxon>
        <taxon>Rhizobiaceae</taxon>
        <taxon>Sinorhizobium/Ensifer group</taxon>
        <taxon>Sinorhizobium</taxon>
    </lineage>
</organism>
<dbReference type="EMBL" id="NJGD01000012">
    <property type="protein sequence ID" value="PJR12974.1"/>
    <property type="molecule type" value="Genomic_DNA"/>
</dbReference>